<protein>
    <submittedName>
        <fullName evidence="1">Uncharacterized protein</fullName>
    </submittedName>
</protein>
<dbReference type="EMBL" id="JAGTUU010000002">
    <property type="protein sequence ID" value="MBS0123693.1"/>
    <property type="molecule type" value="Genomic_DNA"/>
</dbReference>
<proteinExistence type="predicted"/>
<name>A0A8J8B908_9RHOB</name>
<dbReference type="AlphaFoldDB" id="A0A8J8B908"/>
<keyword evidence="2" id="KW-1185">Reference proteome</keyword>
<evidence type="ECO:0000313" key="1">
    <source>
        <dbReference type="EMBL" id="MBS0123693.1"/>
    </source>
</evidence>
<comment type="caution">
    <text evidence="1">The sequence shown here is derived from an EMBL/GenBank/DDBJ whole genome shotgun (WGS) entry which is preliminary data.</text>
</comment>
<gene>
    <name evidence="1" type="ORF">KB874_06050</name>
</gene>
<sequence>MAGHDITDLRAGFAGCELVVLADLSTGTVLAADSAIKLGQEHFDRECALAAAVFGLSCGPSILSARLVRPTGLRVFARAGAETPEILCGVFAPGGDAAGFTEAARRFAAAALPGAAGA</sequence>
<accession>A0A8J8B908</accession>
<dbReference type="RefSeq" id="WP_212535657.1">
    <property type="nucleotide sequence ID" value="NZ_JAGTUU010000002.1"/>
</dbReference>
<evidence type="ECO:0000313" key="2">
    <source>
        <dbReference type="Proteomes" id="UP000681356"/>
    </source>
</evidence>
<dbReference type="Proteomes" id="UP000681356">
    <property type="component" value="Unassembled WGS sequence"/>
</dbReference>
<organism evidence="1 2">
    <name type="scientific">Thetidibacter halocola</name>
    <dbReference type="NCBI Taxonomy" id="2827239"/>
    <lineage>
        <taxon>Bacteria</taxon>
        <taxon>Pseudomonadati</taxon>
        <taxon>Pseudomonadota</taxon>
        <taxon>Alphaproteobacteria</taxon>
        <taxon>Rhodobacterales</taxon>
        <taxon>Roseobacteraceae</taxon>
        <taxon>Thetidibacter</taxon>
    </lineage>
</organism>
<reference evidence="1" key="1">
    <citation type="submission" date="2021-04" db="EMBL/GenBank/DDBJ databases">
        <authorList>
            <person name="Yoon J."/>
        </authorList>
    </citation>
    <scope>NUCLEOTIDE SEQUENCE</scope>
    <source>
        <strain evidence="1">KMU-90</strain>
    </source>
</reference>